<dbReference type="Gene3D" id="1.10.1750.10">
    <property type="match status" value="1"/>
</dbReference>
<protein>
    <submittedName>
        <fullName evidence="1">Uncharacterized protein</fullName>
    </submittedName>
</protein>
<proteinExistence type="predicted"/>
<accession>A0A1T4YHJ7</accession>
<dbReference type="InterPro" id="IPR010921">
    <property type="entry name" value="Trp_repressor/repl_initiator"/>
</dbReference>
<sequence length="117" mass="13281">MQNTEFENDGSQYRSERRILVRNLSPKAVLQFVANYCESVNPDIFHIKGKKEAKEFRGVAILLMRSLCNINYKEICALAGNITISQASNLCSFGFNVIKNNKKYQNIIEDFIKAANG</sequence>
<dbReference type="SUPFAM" id="SSF48295">
    <property type="entry name" value="TrpR-like"/>
    <property type="match status" value="1"/>
</dbReference>
<dbReference type="EMBL" id="FUYH01000049">
    <property type="protein sequence ID" value="SKB00761.1"/>
    <property type="molecule type" value="Genomic_DNA"/>
</dbReference>
<dbReference type="OrthoDB" id="9788881at2"/>
<dbReference type="GO" id="GO:0043565">
    <property type="term" value="F:sequence-specific DNA binding"/>
    <property type="evidence" value="ECO:0007669"/>
    <property type="project" value="InterPro"/>
</dbReference>
<keyword evidence="2" id="KW-1185">Reference proteome</keyword>
<evidence type="ECO:0000313" key="2">
    <source>
        <dbReference type="Proteomes" id="UP000190105"/>
    </source>
</evidence>
<name>A0A1T4YHJ7_9CLOT</name>
<dbReference type="RefSeq" id="WP_078697885.1">
    <property type="nucleotide sequence ID" value="NZ_FUYH01000049.1"/>
</dbReference>
<dbReference type="AlphaFoldDB" id="A0A1T4YHJ7"/>
<organism evidence="1 2">
    <name type="scientific">Caloramator quimbayensis</name>
    <dbReference type="NCBI Taxonomy" id="1147123"/>
    <lineage>
        <taxon>Bacteria</taxon>
        <taxon>Bacillati</taxon>
        <taxon>Bacillota</taxon>
        <taxon>Clostridia</taxon>
        <taxon>Eubacteriales</taxon>
        <taxon>Clostridiaceae</taxon>
        <taxon>Caloramator</taxon>
    </lineage>
</organism>
<evidence type="ECO:0000313" key="1">
    <source>
        <dbReference type="EMBL" id="SKB00761.1"/>
    </source>
</evidence>
<gene>
    <name evidence="1" type="ORF">SAMN05443428_1497</name>
</gene>
<dbReference type="Proteomes" id="UP000190105">
    <property type="component" value="Unassembled WGS sequence"/>
</dbReference>
<reference evidence="2" key="1">
    <citation type="submission" date="2017-02" db="EMBL/GenBank/DDBJ databases">
        <authorList>
            <person name="Varghese N."/>
            <person name="Submissions S."/>
        </authorList>
    </citation>
    <scope>NUCLEOTIDE SEQUENCE [LARGE SCALE GENOMIC DNA]</scope>
    <source>
        <strain evidence="2">USBA 833</strain>
    </source>
</reference>